<organism evidence="1 2">
    <name type="scientific">Enterobacter ludwigii</name>
    <dbReference type="NCBI Taxonomy" id="299767"/>
    <lineage>
        <taxon>Bacteria</taxon>
        <taxon>Pseudomonadati</taxon>
        <taxon>Pseudomonadota</taxon>
        <taxon>Gammaproteobacteria</taxon>
        <taxon>Enterobacterales</taxon>
        <taxon>Enterobacteriaceae</taxon>
        <taxon>Enterobacter</taxon>
        <taxon>Enterobacter cloacae complex</taxon>
    </lineage>
</organism>
<reference evidence="1 2" key="1">
    <citation type="journal article" date="2011" name="Stand. Genomic Sci.">
        <title>Complete genome of the onion pathogen Enterobacter cloacae EcWSU1.</title>
        <authorList>
            <person name="Humann J.L."/>
            <person name="Wildung M."/>
            <person name="Cheng C.H."/>
            <person name="Lee T."/>
            <person name="Stewart J.E."/>
            <person name="Drew J.C."/>
            <person name="Triplett E.W."/>
            <person name="Main D."/>
            <person name="Schroeder B.K."/>
        </authorList>
    </citation>
    <scope>NUCLEOTIDE SEQUENCE [LARGE SCALE GENOMIC DNA]</scope>
    <source>
        <strain evidence="1 2">EcWSU1</strain>
    </source>
</reference>
<protein>
    <submittedName>
        <fullName evidence="1">Uncharacterized protein</fullName>
    </submittedName>
</protein>
<dbReference type="Proteomes" id="UP000007838">
    <property type="component" value="Chromosome"/>
</dbReference>
<dbReference type="HOGENOM" id="CLU_3215709_0_0_6"/>
<dbReference type="AlphaFoldDB" id="G8LJG6"/>
<name>G8LJG6_9ENTR</name>
<dbReference type="KEGG" id="elg:BH714_04350"/>
<proteinExistence type="predicted"/>
<evidence type="ECO:0000313" key="1">
    <source>
        <dbReference type="EMBL" id="AEW73086.1"/>
    </source>
</evidence>
<accession>G8LJG6</accession>
<evidence type="ECO:0000313" key="2">
    <source>
        <dbReference type="Proteomes" id="UP000007838"/>
    </source>
</evidence>
<gene>
    <name evidence="1" type="ORF">EcWSU1_01647</name>
</gene>
<sequence>MHEDIELPLRIIFKTAEINKIKINIDLFQLQYHSFPFIFTALFI</sequence>
<dbReference type="KEGG" id="eec:EcWSU1_01647"/>
<dbReference type="EMBL" id="CP002886">
    <property type="protein sequence ID" value="AEW73086.1"/>
    <property type="molecule type" value="Genomic_DNA"/>
</dbReference>